<evidence type="ECO:0000313" key="2">
    <source>
        <dbReference type="EMBL" id="AZL66720.1"/>
    </source>
</evidence>
<dbReference type="NCBIfam" id="TIGR03357">
    <property type="entry name" value="VI_zyme"/>
    <property type="match status" value="1"/>
</dbReference>
<proteinExistence type="predicted"/>
<dbReference type="Gene3D" id="3.10.450.40">
    <property type="match status" value="1"/>
</dbReference>
<dbReference type="PANTHER" id="PTHR38595">
    <property type="entry name" value="CYTOPLASMIC PROTEIN-RELATED"/>
    <property type="match status" value="1"/>
</dbReference>
<sequence length="140" mass="15541">MGNGYGSLFERLSGEADQRANWRREDAAMASVAAHLAKMLSTRAGSVQTLADYGLPDLNDMRLSLHDALSQARRAIEYFIEAYEPRMSDVRVVSRPRDHDQLKLAFSIEGQLEVDGIKRQVSFAARLDGSGQVRVSQGDE</sequence>
<feature type="domain" description="IraD/Gp25-like" evidence="1">
    <location>
        <begin position="30"/>
        <end position="114"/>
    </location>
</feature>
<dbReference type="InterPro" id="IPR007048">
    <property type="entry name" value="IraD/Gp25-like"/>
</dbReference>
<dbReference type="OrthoDB" id="6399624at2"/>
<dbReference type="Pfam" id="PF04965">
    <property type="entry name" value="GPW_gp25"/>
    <property type="match status" value="1"/>
</dbReference>
<evidence type="ECO:0000313" key="3">
    <source>
        <dbReference type="Proteomes" id="UP000268230"/>
    </source>
</evidence>
<protein>
    <submittedName>
        <fullName evidence="2">Type VI secretion system baseplate subunit TssE</fullName>
    </submittedName>
</protein>
<evidence type="ECO:0000259" key="1">
    <source>
        <dbReference type="Pfam" id="PF04965"/>
    </source>
</evidence>
<organism evidence="2 3">
    <name type="scientific">Pseudomonas entomophila</name>
    <dbReference type="NCBI Taxonomy" id="312306"/>
    <lineage>
        <taxon>Bacteria</taxon>
        <taxon>Pseudomonadati</taxon>
        <taxon>Pseudomonadota</taxon>
        <taxon>Gammaproteobacteria</taxon>
        <taxon>Pseudomonadales</taxon>
        <taxon>Pseudomonadaceae</taxon>
        <taxon>Pseudomonas</taxon>
    </lineage>
</organism>
<dbReference type="InterPro" id="IPR053176">
    <property type="entry name" value="T6SS_TssE1-like"/>
</dbReference>
<dbReference type="PANTHER" id="PTHR38595:SF2">
    <property type="entry name" value="TYPE VI SECRETION SYSTEM BASEPLATE SUBUNIT TSSE"/>
    <property type="match status" value="1"/>
</dbReference>
<gene>
    <name evidence="2" type="primary">tssE</name>
    <name evidence="2" type="ORF">EJA05_02735</name>
</gene>
<reference evidence="2 3" key="1">
    <citation type="submission" date="2018-12" db="EMBL/GenBank/DDBJ databases">
        <authorList>
            <person name="Li S."/>
            <person name="Yang R."/>
            <person name="Chen G."/>
            <person name="Zou L."/>
            <person name="Zhang C."/>
            <person name="Chen Y."/>
            <person name="Liu Z."/>
            <person name="Li Y."/>
            <person name="Yan Y."/>
            <person name="Huang M."/>
            <person name="Chen T."/>
        </authorList>
    </citation>
    <scope>NUCLEOTIDE SEQUENCE [LARGE SCALE GENOMIC DNA]</scope>
    <source>
        <strain evidence="2 3">1257</strain>
    </source>
</reference>
<dbReference type="SUPFAM" id="SSF160719">
    <property type="entry name" value="gpW/gp25-like"/>
    <property type="match status" value="1"/>
</dbReference>
<dbReference type="KEGG" id="pory:EJA05_02735"/>
<dbReference type="InterPro" id="IPR017737">
    <property type="entry name" value="TssE1-like"/>
</dbReference>
<dbReference type="Proteomes" id="UP000268230">
    <property type="component" value="Chromosome"/>
</dbReference>
<accession>A0A3S8UEI6</accession>
<dbReference type="AlphaFoldDB" id="A0A3S8UEI6"/>
<dbReference type="EMBL" id="CP034338">
    <property type="protein sequence ID" value="AZL66720.1"/>
    <property type="molecule type" value="Genomic_DNA"/>
</dbReference>
<name>A0A3S8UEI6_9PSED</name>